<comment type="caution">
    <text evidence="1">The sequence shown here is derived from an EMBL/GenBank/DDBJ whole genome shotgun (WGS) entry which is preliminary data.</text>
</comment>
<gene>
    <name evidence="1" type="ORF">GCM10011395_27440</name>
</gene>
<organism evidence="1 2">
    <name type="scientific">Sphingomonas psychrolutea</name>
    <dbReference type="NCBI Taxonomy" id="1259676"/>
    <lineage>
        <taxon>Bacteria</taxon>
        <taxon>Pseudomonadati</taxon>
        <taxon>Pseudomonadota</taxon>
        <taxon>Alphaproteobacteria</taxon>
        <taxon>Sphingomonadales</taxon>
        <taxon>Sphingomonadaceae</taxon>
        <taxon>Sphingomonas</taxon>
    </lineage>
</organism>
<protein>
    <submittedName>
        <fullName evidence="1">Uncharacterized protein</fullName>
    </submittedName>
</protein>
<dbReference type="Proteomes" id="UP000618591">
    <property type="component" value="Unassembled WGS sequence"/>
</dbReference>
<proteinExistence type="predicted"/>
<evidence type="ECO:0000313" key="1">
    <source>
        <dbReference type="EMBL" id="GGA55540.1"/>
    </source>
</evidence>
<keyword evidence="2" id="KW-1185">Reference proteome</keyword>
<sequence length="126" mass="14223">MSRAERERWALGEAQWPHLQAFLSQRISDDTFGSVRALRSAVDGTLGTLDFQQRADIATDCRNFLNAFKTRYDDREFLRDGFGVQGELPIDDRGRGQAGLARAKVIYDSFVASLRAEVDGWQPVAR</sequence>
<reference evidence="2" key="1">
    <citation type="journal article" date="2019" name="Int. J. Syst. Evol. Microbiol.">
        <title>The Global Catalogue of Microorganisms (GCM) 10K type strain sequencing project: providing services to taxonomists for standard genome sequencing and annotation.</title>
        <authorList>
            <consortium name="The Broad Institute Genomics Platform"/>
            <consortium name="The Broad Institute Genome Sequencing Center for Infectious Disease"/>
            <person name="Wu L."/>
            <person name="Ma J."/>
        </authorList>
    </citation>
    <scope>NUCLEOTIDE SEQUENCE [LARGE SCALE GENOMIC DNA]</scope>
    <source>
        <strain evidence="2">CGMCC 1.10106</strain>
    </source>
</reference>
<accession>A0ABQ1H210</accession>
<name>A0ABQ1H210_9SPHN</name>
<evidence type="ECO:0000313" key="2">
    <source>
        <dbReference type="Proteomes" id="UP000618591"/>
    </source>
</evidence>
<dbReference type="EMBL" id="BMDW01000018">
    <property type="protein sequence ID" value="GGA55540.1"/>
    <property type="molecule type" value="Genomic_DNA"/>
</dbReference>